<dbReference type="GO" id="GO:0005634">
    <property type="term" value="C:nucleus"/>
    <property type="evidence" value="ECO:0007669"/>
    <property type="project" value="TreeGrafter"/>
</dbReference>
<dbReference type="OMA" id="AMARCFQ"/>
<feature type="domain" description="Smr" evidence="1">
    <location>
        <begin position="145"/>
        <end position="219"/>
    </location>
</feature>
<dbReference type="SMART" id="SM01162">
    <property type="entry name" value="DUF1771"/>
    <property type="match status" value="1"/>
</dbReference>
<dbReference type="CDD" id="cd14279">
    <property type="entry name" value="CUE"/>
    <property type="match status" value="1"/>
</dbReference>
<sequence>MFRELDKETLGELLKINDFNLQSTIEILCDTLNISPNEKQKLLSSIQTPKLEQPSKLPTTSTDYETDDFEDLSYENLRSEALYHYEERKKFFDQAQLAFRKKMPGAASYYAQIGRMHDAKLKNANAVAAQKLMNFRTRHDPPDTIDLHGLHVQEAISALSQKLKEFENRSGKQVNIITGSGKHSFFGAAKIKPAVIAYLSRKRMTFSENNGGLIQVIIK</sequence>
<evidence type="ECO:0000259" key="1">
    <source>
        <dbReference type="PROSITE" id="PS50828"/>
    </source>
</evidence>
<dbReference type="InterPro" id="IPR002625">
    <property type="entry name" value="Smr_dom"/>
</dbReference>
<dbReference type="GO" id="GO:0004519">
    <property type="term" value="F:endonuclease activity"/>
    <property type="evidence" value="ECO:0007669"/>
    <property type="project" value="TreeGrafter"/>
</dbReference>
<dbReference type="PANTHER" id="PTHR46535">
    <property type="entry name" value="NEDD4-BINDING PROTEIN 2"/>
    <property type="match status" value="1"/>
</dbReference>
<reference evidence="3" key="1">
    <citation type="submission" date="2022-11" db="UniProtKB">
        <authorList>
            <consortium name="WormBaseParasite"/>
        </authorList>
    </citation>
    <scope>IDENTIFICATION</scope>
</reference>
<dbReference type="InterPro" id="IPR013899">
    <property type="entry name" value="DUF1771"/>
</dbReference>
<dbReference type="Pfam" id="PF01713">
    <property type="entry name" value="Smr"/>
    <property type="match status" value="1"/>
</dbReference>
<dbReference type="PROSITE" id="PS50828">
    <property type="entry name" value="SMR"/>
    <property type="match status" value="1"/>
</dbReference>
<dbReference type="Gene3D" id="3.30.1370.110">
    <property type="match status" value="1"/>
</dbReference>
<dbReference type="AlphaFoldDB" id="A0A915HG38"/>
<dbReference type="SMART" id="SM00463">
    <property type="entry name" value="SMR"/>
    <property type="match status" value="1"/>
</dbReference>
<proteinExistence type="predicted"/>
<dbReference type="Pfam" id="PF08590">
    <property type="entry name" value="DUF1771"/>
    <property type="match status" value="1"/>
</dbReference>
<dbReference type="PANTHER" id="PTHR46535:SF1">
    <property type="entry name" value="NEDD4-BINDING PROTEIN 2"/>
    <property type="match status" value="1"/>
</dbReference>
<evidence type="ECO:0000313" key="2">
    <source>
        <dbReference type="Proteomes" id="UP000887565"/>
    </source>
</evidence>
<name>A0A915HG38_ROMCU</name>
<protein>
    <submittedName>
        <fullName evidence="3">Smr domain-containing protein</fullName>
    </submittedName>
</protein>
<dbReference type="InterPro" id="IPR036063">
    <property type="entry name" value="Smr_dom_sf"/>
</dbReference>
<accession>A0A915HG38</accession>
<dbReference type="SUPFAM" id="SSF160443">
    <property type="entry name" value="SMR domain-like"/>
    <property type="match status" value="1"/>
</dbReference>
<dbReference type="WBParaSite" id="nRc.2.0.1.t00578-RA">
    <property type="protein sequence ID" value="nRc.2.0.1.t00578-RA"/>
    <property type="gene ID" value="nRc.2.0.1.g00578"/>
</dbReference>
<dbReference type="Proteomes" id="UP000887565">
    <property type="component" value="Unplaced"/>
</dbReference>
<organism evidence="2 3">
    <name type="scientific">Romanomermis culicivorax</name>
    <name type="common">Nematode worm</name>
    <dbReference type="NCBI Taxonomy" id="13658"/>
    <lineage>
        <taxon>Eukaryota</taxon>
        <taxon>Metazoa</taxon>
        <taxon>Ecdysozoa</taxon>
        <taxon>Nematoda</taxon>
        <taxon>Enoplea</taxon>
        <taxon>Dorylaimia</taxon>
        <taxon>Mermithida</taxon>
        <taxon>Mermithoidea</taxon>
        <taxon>Mermithidae</taxon>
        <taxon>Romanomermis</taxon>
    </lineage>
</organism>
<dbReference type="InterPro" id="IPR052772">
    <property type="entry name" value="Endo/PolyKinase_Domain-Protein"/>
</dbReference>
<evidence type="ECO:0000313" key="3">
    <source>
        <dbReference type="WBParaSite" id="nRc.2.0.1.t00578-RA"/>
    </source>
</evidence>
<keyword evidence="2" id="KW-1185">Reference proteome</keyword>